<name>A0ACB8DHN2_DERSI</name>
<dbReference type="EMBL" id="CM023480">
    <property type="protein sequence ID" value="KAH7970165.1"/>
    <property type="molecule type" value="Genomic_DNA"/>
</dbReference>
<dbReference type="Proteomes" id="UP000821865">
    <property type="component" value="Chromosome 11"/>
</dbReference>
<accession>A0ACB8DHN2</accession>
<organism evidence="1 2">
    <name type="scientific">Dermacentor silvarum</name>
    <name type="common">Tick</name>
    <dbReference type="NCBI Taxonomy" id="543639"/>
    <lineage>
        <taxon>Eukaryota</taxon>
        <taxon>Metazoa</taxon>
        <taxon>Ecdysozoa</taxon>
        <taxon>Arthropoda</taxon>
        <taxon>Chelicerata</taxon>
        <taxon>Arachnida</taxon>
        <taxon>Acari</taxon>
        <taxon>Parasitiformes</taxon>
        <taxon>Ixodida</taxon>
        <taxon>Ixodoidea</taxon>
        <taxon>Ixodidae</taxon>
        <taxon>Rhipicephalinae</taxon>
        <taxon>Dermacentor</taxon>
    </lineage>
</organism>
<proteinExistence type="predicted"/>
<sequence length="123" mass="13223">MSAPSSTPQALALADLTSELLSIFECPVCLDTIMPPILLCMNGHLLCSTCGKDIAACPLCRANISNVRALAMEKVAERLPYPCKYSEYGCPTQPLLIAKPDHEKTCAFRLGLLIDMLPLLGDG</sequence>
<keyword evidence="2" id="KW-1185">Reference proteome</keyword>
<protein>
    <submittedName>
        <fullName evidence="1">Uncharacterized protein</fullName>
    </submittedName>
</protein>
<reference evidence="1" key="1">
    <citation type="submission" date="2020-05" db="EMBL/GenBank/DDBJ databases">
        <title>Large-scale comparative analyses of tick genomes elucidate their genetic diversity and vector capacities.</title>
        <authorList>
            <person name="Jia N."/>
            <person name="Wang J."/>
            <person name="Shi W."/>
            <person name="Du L."/>
            <person name="Sun Y."/>
            <person name="Zhan W."/>
            <person name="Jiang J."/>
            <person name="Wang Q."/>
            <person name="Zhang B."/>
            <person name="Ji P."/>
            <person name="Sakyi L.B."/>
            <person name="Cui X."/>
            <person name="Yuan T."/>
            <person name="Jiang B."/>
            <person name="Yang W."/>
            <person name="Lam T.T.-Y."/>
            <person name="Chang Q."/>
            <person name="Ding S."/>
            <person name="Wang X."/>
            <person name="Zhu J."/>
            <person name="Ruan X."/>
            <person name="Zhao L."/>
            <person name="Wei J."/>
            <person name="Que T."/>
            <person name="Du C."/>
            <person name="Cheng J."/>
            <person name="Dai P."/>
            <person name="Han X."/>
            <person name="Huang E."/>
            <person name="Gao Y."/>
            <person name="Liu J."/>
            <person name="Shao H."/>
            <person name="Ye R."/>
            <person name="Li L."/>
            <person name="Wei W."/>
            <person name="Wang X."/>
            <person name="Wang C."/>
            <person name="Yang T."/>
            <person name="Huo Q."/>
            <person name="Li W."/>
            <person name="Guo W."/>
            <person name="Chen H."/>
            <person name="Zhou L."/>
            <person name="Ni X."/>
            <person name="Tian J."/>
            <person name="Zhou Y."/>
            <person name="Sheng Y."/>
            <person name="Liu T."/>
            <person name="Pan Y."/>
            <person name="Xia L."/>
            <person name="Li J."/>
            <person name="Zhao F."/>
            <person name="Cao W."/>
        </authorList>
    </citation>
    <scope>NUCLEOTIDE SEQUENCE</scope>
    <source>
        <strain evidence="1">Dsil-2018</strain>
    </source>
</reference>
<evidence type="ECO:0000313" key="2">
    <source>
        <dbReference type="Proteomes" id="UP000821865"/>
    </source>
</evidence>
<evidence type="ECO:0000313" key="1">
    <source>
        <dbReference type="EMBL" id="KAH7970165.1"/>
    </source>
</evidence>
<gene>
    <name evidence="1" type="ORF">HPB49_000496</name>
</gene>
<comment type="caution">
    <text evidence="1">The sequence shown here is derived from an EMBL/GenBank/DDBJ whole genome shotgun (WGS) entry which is preliminary data.</text>
</comment>